<reference evidence="1 2" key="1">
    <citation type="submission" date="2018-09" db="EMBL/GenBank/DDBJ databases">
        <title>Nocardia yunnanensis sp. nov., an actinomycete isolated from a soil sample.</title>
        <authorList>
            <person name="Zhang J."/>
        </authorList>
    </citation>
    <scope>NUCLEOTIDE SEQUENCE [LARGE SCALE GENOMIC DNA]</scope>
    <source>
        <strain evidence="1 2">CFHS0054</strain>
    </source>
</reference>
<protein>
    <recommendedName>
        <fullName evidence="3">WXG100 family type VII secretion target</fullName>
    </recommendedName>
</protein>
<evidence type="ECO:0008006" key="3">
    <source>
        <dbReference type="Google" id="ProtNLM"/>
    </source>
</evidence>
<dbReference type="KEGG" id="nyu:D7D52_28290"/>
<gene>
    <name evidence="1" type="ORF">D7D52_28290</name>
</gene>
<proteinExistence type="predicted"/>
<evidence type="ECO:0000313" key="1">
    <source>
        <dbReference type="EMBL" id="AYF77063.1"/>
    </source>
</evidence>
<dbReference type="Proteomes" id="UP000267164">
    <property type="component" value="Chromosome"/>
</dbReference>
<keyword evidence="2" id="KW-1185">Reference proteome</keyword>
<dbReference type="AlphaFoldDB" id="A0A386ZIL0"/>
<dbReference type="EMBL" id="CP032568">
    <property type="protein sequence ID" value="AYF77063.1"/>
    <property type="molecule type" value="Genomic_DNA"/>
</dbReference>
<dbReference type="Gene3D" id="1.10.287.1060">
    <property type="entry name" value="ESAT-6-like"/>
    <property type="match status" value="1"/>
</dbReference>
<sequence>MAGRLNANPDKVRDAALVAAEIRDRLQNMAQAARAAVAPGESAWGDDDFGGKFANGAKGFATGSNNLTTGTDNLATSFGNLEQGLDKSAADLDAMEHGNYGQFA</sequence>
<dbReference type="RefSeq" id="WP_120741196.1">
    <property type="nucleotide sequence ID" value="NZ_CP032568.1"/>
</dbReference>
<organism evidence="1 2">
    <name type="scientific">Nocardia yunnanensis</name>
    <dbReference type="NCBI Taxonomy" id="2382165"/>
    <lineage>
        <taxon>Bacteria</taxon>
        <taxon>Bacillati</taxon>
        <taxon>Actinomycetota</taxon>
        <taxon>Actinomycetes</taxon>
        <taxon>Mycobacteriales</taxon>
        <taxon>Nocardiaceae</taxon>
        <taxon>Nocardia</taxon>
    </lineage>
</organism>
<dbReference type="OrthoDB" id="4563618at2"/>
<accession>A0A386ZIL0</accession>
<name>A0A386ZIL0_9NOCA</name>
<evidence type="ECO:0000313" key="2">
    <source>
        <dbReference type="Proteomes" id="UP000267164"/>
    </source>
</evidence>